<organism evidence="1">
    <name type="scientific">marine sediment metagenome</name>
    <dbReference type="NCBI Taxonomy" id="412755"/>
    <lineage>
        <taxon>unclassified sequences</taxon>
        <taxon>metagenomes</taxon>
        <taxon>ecological metagenomes</taxon>
    </lineage>
</organism>
<gene>
    <name evidence="1" type="ORF">LCGC14_0839030</name>
</gene>
<comment type="caution">
    <text evidence="1">The sequence shown here is derived from an EMBL/GenBank/DDBJ whole genome shotgun (WGS) entry which is preliminary data.</text>
</comment>
<proteinExistence type="predicted"/>
<dbReference type="AlphaFoldDB" id="A0A0F9PIE5"/>
<protein>
    <submittedName>
        <fullName evidence="1">Uncharacterized protein</fullName>
    </submittedName>
</protein>
<reference evidence="1" key="1">
    <citation type="journal article" date="2015" name="Nature">
        <title>Complex archaea that bridge the gap between prokaryotes and eukaryotes.</title>
        <authorList>
            <person name="Spang A."/>
            <person name="Saw J.H."/>
            <person name="Jorgensen S.L."/>
            <person name="Zaremba-Niedzwiedzka K."/>
            <person name="Martijn J."/>
            <person name="Lind A.E."/>
            <person name="van Eijk R."/>
            <person name="Schleper C."/>
            <person name="Guy L."/>
            <person name="Ettema T.J."/>
        </authorList>
    </citation>
    <scope>NUCLEOTIDE SEQUENCE</scope>
</reference>
<dbReference type="EMBL" id="LAZR01002446">
    <property type="protein sequence ID" value="KKN29949.1"/>
    <property type="molecule type" value="Genomic_DNA"/>
</dbReference>
<sequence>MIVETGGEVKDIVEASLKTKGVQAPGVGIDVHSDVSDLWKSRIFRELTDVNTLSDDQKSSENLYNVMERYHEEIAGNLLITSLSPLRMGIRMIQFSPNDDYSNNEIRRRRENEAVHNEPEIEIESLKSRTKVVEYYYDRIKACRYYKGSNLIRHNYVIT</sequence>
<evidence type="ECO:0000313" key="1">
    <source>
        <dbReference type="EMBL" id="KKN29949.1"/>
    </source>
</evidence>
<accession>A0A0F9PIE5</accession>
<name>A0A0F9PIE5_9ZZZZ</name>